<gene>
    <name evidence="2" type="ORF">SAMN05216481_101938</name>
</gene>
<keyword evidence="3" id="KW-1185">Reference proteome</keyword>
<evidence type="ECO:0000256" key="1">
    <source>
        <dbReference type="SAM" id="MobiDB-lite"/>
    </source>
</evidence>
<dbReference type="STRING" id="403935.SAMN05216481_101938"/>
<dbReference type="EMBL" id="FOET01000001">
    <property type="protein sequence ID" value="SEP72890.1"/>
    <property type="molecule type" value="Genomic_DNA"/>
</dbReference>
<evidence type="ECO:0000313" key="3">
    <source>
        <dbReference type="Proteomes" id="UP000199055"/>
    </source>
</evidence>
<protein>
    <submittedName>
        <fullName evidence="2">Uncharacterized conserved protein YloU, alkaline shock protein (Asp23) family</fullName>
    </submittedName>
</protein>
<organism evidence="2 3">
    <name type="scientific">Streptomyces radiopugnans</name>
    <dbReference type="NCBI Taxonomy" id="403935"/>
    <lineage>
        <taxon>Bacteria</taxon>
        <taxon>Bacillati</taxon>
        <taxon>Actinomycetota</taxon>
        <taxon>Actinomycetes</taxon>
        <taxon>Kitasatosporales</taxon>
        <taxon>Streptomycetaceae</taxon>
        <taxon>Streptomyces</taxon>
    </lineage>
</organism>
<sequence length="136" mass="14734">MAQEFRKAETSWVPAAERGATRIADRVVAKIAARAAREALDDEQEASGTPRVGRDPRAKIAVRRPPDRNGLNGEARVVVAVELPYPCDIGARCGTVRRRVVSRVRELAGMAVRQVTVEVTRLHTGPSGGRSGGRVR</sequence>
<accession>A0A1H9A891</accession>
<dbReference type="AlphaFoldDB" id="A0A1H9A891"/>
<dbReference type="RefSeq" id="WP_177213863.1">
    <property type="nucleotide sequence ID" value="NZ_FOET01000001.1"/>
</dbReference>
<dbReference type="Proteomes" id="UP000199055">
    <property type="component" value="Unassembled WGS sequence"/>
</dbReference>
<evidence type="ECO:0000313" key="2">
    <source>
        <dbReference type="EMBL" id="SEP72890.1"/>
    </source>
</evidence>
<proteinExistence type="predicted"/>
<reference evidence="2 3" key="1">
    <citation type="submission" date="2016-10" db="EMBL/GenBank/DDBJ databases">
        <authorList>
            <person name="de Groot N.N."/>
        </authorList>
    </citation>
    <scope>NUCLEOTIDE SEQUENCE [LARGE SCALE GENOMIC DNA]</scope>
    <source>
        <strain evidence="2 3">CGMCC 4.3519</strain>
    </source>
</reference>
<name>A0A1H9A891_9ACTN</name>
<feature type="region of interest" description="Disordered" evidence="1">
    <location>
        <begin position="37"/>
        <end position="73"/>
    </location>
</feature>